<evidence type="ECO:0000256" key="1">
    <source>
        <dbReference type="SAM" id="Phobius"/>
    </source>
</evidence>
<gene>
    <name evidence="2" type="ORF">KPC_0626</name>
</gene>
<evidence type="ECO:0000313" key="3">
    <source>
        <dbReference type="Proteomes" id="UP000245974"/>
    </source>
</evidence>
<accession>A0A2U3MVH8</accession>
<sequence length="93" mass="10608">MQNKPVMMIGNIPKLPARAMAWVLPLLLSGLMSGTISMINLWKNLGWIDGFFAKWFSVWLFSWMIAYPTVLLFLPLVRRICALFIDVPPSHSS</sequence>
<evidence type="ECO:0000313" key="2">
    <source>
        <dbReference type="EMBL" id="SPL69448.1"/>
    </source>
</evidence>
<feature type="transmembrane region" description="Helical" evidence="1">
    <location>
        <begin position="21"/>
        <end position="42"/>
    </location>
</feature>
<dbReference type="Proteomes" id="UP000245974">
    <property type="component" value="Unassembled WGS sequence"/>
</dbReference>
<evidence type="ECO:0008006" key="4">
    <source>
        <dbReference type="Google" id="ProtNLM"/>
    </source>
</evidence>
<dbReference type="AlphaFoldDB" id="A0A2U3MVH8"/>
<name>A0A2U3MVH8_9GAMM</name>
<keyword evidence="3" id="KW-1185">Reference proteome</keyword>
<dbReference type="RefSeq" id="WP_174506975.1">
    <property type="nucleotide sequence ID" value="NZ_OOGT01000017.1"/>
</dbReference>
<keyword evidence="1" id="KW-0812">Transmembrane</keyword>
<reference evidence="3" key="1">
    <citation type="submission" date="2018-03" db="EMBL/GenBank/DDBJ databases">
        <authorList>
            <person name="Blom J."/>
        </authorList>
    </citation>
    <scope>NUCLEOTIDE SEQUENCE [LARGE SCALE GENOMIC DNA]</scope>
    <source>
        <strain evidence="3">KPC-SM-21</strain>
    </source>
</reference>
<proteinExistence type="predicted"/>
<organism evidence="2 3">
    <name type="scientific">Acinetobacter stercoris</name>
    <dbReference type="NCBI Taxonomy" id="2126983"/>
    <lineage>
        <taxon>Bacteria</taxon>
        <taxon>Pseudomonadati</taxon>
        <taxon>Pseudomonadota</taxon>
        <taxon>Gammaproteobacteria</taxon>
        <taxon>Moraxellales</taxon>
        <taxon>Moraxellaceae</taxon>
        <taxon>Acinetobacter</taxon>
    </lineage>
</organism>
<dbReference type="EMBL" id="OOGT01000017">
    <property type="protein sequence ID" value="SPL69448.1"/>
    <property type="molecule type" value="Genomic_DNA"/>
</dbReference>
<dbReference type="InterPro" id="IPR021529">
    <property type="entry name" value="DUF2798"/>
</dbReference>
<keyword evidence="1" id="KW-0472">Membrane</keyword>
<protein>
    <recommendedName>
        <fullName evidence="4">DUF2798 domain-containing protein</fullName>
    </recommendedName>
</protein>
<keyword evidence="1" id="KW-1133">Transmembrane helix</keyword>
<dbReference type="InParanoid" id="A0A2U3MVH8"/>
<dbReference type="Pfam" id="PF11391">
    <property type="entry name" value="DUF2798"/>
    <property type="match status" value="1"/>
</dbReference>
<feature type="transmembrane region" description="Helical" evidence="1">
    <location>
        <begin position="54"/>
        <end position="74"/>
    </location>
</feature>